<evidence type="ECO:0000256" key="2">
    <source>
        <dbReference type="ARBA" id="ARBA00013194"/>
    </source>
</evidence>
<dbReference type="PANTHER" id="PTHR10516:SF443">
    <property type="entry name" value="FK506-BINDING PROTEIN 59-RELATED"/>
    <property type="match status" value="1"/>
</dbReference>
<dbReference type="Gene3D" id="3.10.50.40">
    <property type="match status" value="1"/>
</dbReference>
<dbReference type="InterPro" id="IPR001179">
    <property type="entry name" value="PPIase_FKBP_dom"/>
</dbReference>
<protein>
    <recommendedName>
        <fullName evidence="2 5">peptidylprolyl isomerase</fullName>
        <ecNumber evidence="2 5">5.2.1.8</ecNumber>
    </recommendedName>
</protein>
<dbReference type="KEGG" id="tet:TTHERM_00227060"/>
<dbReference type="FunFam" id="3.10.50.40:FF:000025">
    <property type="entry name" value="Peptidylprolyl isomerase"/>
    <property type="match status" value="1"/>
</dbReference>
<keyword evidence="3 5" id="KW-0697">Rotamase</keyword>
<proteinExistence type="predicted"/>
<dbReference type="EC" id="5.2.1.8" evidence="2 5"/>
<dbReference type="RefSeq" id="XP_001014237.2">
    <property type="nucleotide sequence ID" value="XM_001014237.3"/>
</dbReference>
<dbReference type="GO" id="GO:0005737">
    <property type="term" value="C:cytoplasm"/>
    <property type="evidence" value="ECO:0007669"/>
    <property type="project" value="TreeGrafter"/>
</dbReference>
<dbReference type="Proteomes" id="UP000009168">
    <property type="component" value="Unassembled WGS sequence"/>
</dbReference>
<dbReference type="EMBL" id="GG662718">
    <property type="protein sequence ID" value="EAR93992.2"/>
    <property type="molecule type" value="Genomic_DNA"/>
</dbReference>
<evidence type="ECO:0000256" key="3">
    <source>
        <dbReference type="ARBA" id="ARBA00023110"/>
    </source>
</evidence>
<dbReference type="AlphaFoldDB" id="Q23BX6"/>
<dbReference type="InterPro" id="IPR050689">
    <property type="entry name" value="FKBP-type_PPIase"/>
</dbReference>
<dbReference type="eggNOG" id="KOG0544">
    <property type="taxonomic scope" value="Eukaryota"/>
</dbReference>
<keyword evidence="8" id="KW-1185">Reference proteome</keyword>
<name>Q23BX6_TETTS</name>
<dbReference type="HOGENOM" id="CLU_013615_12_1_1"/>
<dbReference type="PANTHER" id="PTHR10516">
    <property type="entry name" value="PEPTIDYL-PROLYL CIS-TRANS ISOMERASE"/>
    <property type="match status" value="1"/>
</dbReference>
<dbReference type="GO" id="GO:0003755">
    <property type="term" value="F:peptidyl-prolyl cis-trans isomerase activity"/>
    <property type="evidence" value="ECO:0007669"/>
    <property type="project" value="UniProtKB-KW"/>
</dbReference>
<evidence type="ECO:0000313" key="8">
    <source>
        <dbReference type="Proteomes" id="UP000009168"/>
    </source>
</evidence>
<gene>
    <name evidence="7" type="ORF">TTHERM_00227060</name>
</gene>
<dbReference type="InterPro" id="IPR046357">
    <property type="entry name" value="PPIase_dom_sf"/>
</dbReference>
<dbReference type="STRING" id="312017.Q23BX6"/>
<sequence length="166" mass="18902">MYDILIKLKTQIRQYDKKIIYIIQKIIQNLNKMNKLLQTAITRSTFFAKQSRFSTTPDQFSVVTKKAGDNTNYPKNGDKVTVHYVGTFTDGKKFDSSRDRNQPFQFILGAGQVIRGWDEGVGKLSLGEVATITCPYQYAYGERGYPGVIPPKATLLFEVELLSFKK</sequence>
<evidence type="ECO:0000256" key="4">
    <source>
        <dbReference type="ARBA" id="ARBA00023235"/>
    </source>
</evidence>
<comment type="catalytic activity">
    <reaction evidence="1 5">
        <text>[protein]-peptidylproline (omega=180) = [protein]-peptidylproline (omega=0)</text>
        <dbReference type="Rhea" id="RHEA:16237"/>
        <dbReference type="Rhea" id="RHEA-COMP:10747"/>
        <dbReference type="Rhea" id="RHEA-COMP:10748"/>
        <dbReference type="ChEBI" id="CHEBI:83833"/>
        <dbReference type="ChEBI" id="CHEBI:83834"/>
        <dbReference type="EC" id="5.2.1.8"/>
    </reaction>
</comment>
<dbReference type="OrthoDB" id="1902587at2759"/>
<organism evidence="7 8">
    <name type="scientific">Tetrahymena thermophila (strain SB210)</name>
    <dbReference type="NCBI Taxonomy" id="312017"/>
    <lineage>
        <taxon>Eukaryota</taxon>
        <taxon>Sar</taxon>
        <taxon>Alveolata</taxon>
        <taxon>Ciliophora</taxon>
        <taxon>Intramacronucleata</taxon>
        <taxon>Oligohymenophorea</taxon>
        <taxon>Hymenostomatida</taxon>
        <taxon>Tetrahymenina</taxon>
        <taxon>Tetrahymenidae</taxon>
        <taxon>Tetrahymena</taxon>
    </lineage>
</organism>
<accession>Q23BX6</accession>
<evidence type="ECO:0000256" key="1">
    <source>
        <dbReference type="ARBA" id="ARBA00000971"/>
    </source>
</evidence>
<feature type="domain" description="PPIase FKBP-type" evidence="6">
    <location>
        <begin position="77"/>
        <end position="165"/>
    </location>
</feature>
<keyword evidence="4 5" id="KW-0413">Isomerase</keyword>
<evidence type="ECO:0000313" key="7">
    <source>
        <dbReference type="EMBL" id="EAR93992.2"/>
    </source>
</evidence>
<dbReference type="GeneID" id="7834435"/>
<dbReference type="InParanoid" id="Q23BX6"/>
<dbReference type="PROSITE" id="PS50059">
    <property type="entry name" value="FKBP_PPIASE"/>
    <property type="match status" value="1"/>
</dbReference>
<evidence type="ECO:0000256" key="5">
    <source>
        <dbReference type="PROSITE-ProRule" id="PRU00277"/>
    </source>
</evidence>
<dbReference type="Pfam" id="PF00254">
    <property type="entry name" value="FKBP_C"/>
    <property type="match status" value="1"/>
</dbReference>
<evidence type="ECO:0000259" key="6">
    <source>
        <dbReference type="PROSITE" id="PS50059"/>
    </source>
</evidence>
<dbReference type="SUPFAM" id="SSF54534">
    <property type="entry name" value="FKBP-like"/>
    <property type="match status" value="1"/>
</dbReference>
<reference evidence="8" key="1">
    <citation type="journal article" date="2006" name="PLoS Biol.">
        <title>Macronuclear genome sequence of the ciliate Tetrahymena thermophila, a model eukaryote.</title>
        <authorList>
            <person name="Eisen J.A."/>
            <person name="Coyne R.S."/>
            <person name="Wu M."/>
            <person name="Wu D."/>
            <person name="Thiagarajan M."/>
            <person name="Wortman J.R."/>
            <person name="Badger J.H."/>
            <person name="Ren Q."/>
            <person name="Amedeo P."/>
            <person name="Jones K.M."/>
            <person name="Tallon L.J."/>
            <person name="Delcher A.L."/>
            <person name="Salzberg S.L."/>
            <person name="Silva J.C."/>
            <person name="Haas B.J."/>
            <person name="Majoros W.H."/>
            <person name="Farzad M."/>
            <person name="Carlton J.M."/>
            <person name="Smith R.K. Jr."/>
            <person name="Garg J."/>
            <person name="Pearlman R.E."/>
            <person name="Karrer K.M."/>
            <person name="Sun L."/>
            <person name="Manning G."/>
            <person name="Elde N.C."/>
            <person name="Turkewitz A.P."/>
            <person name="Asai D.J."/>
            <person name="Wilkes D.E."/>
            <person name="Wang Y."/>
            <person name="Cai H."/>
            <person name="Collins K."/>
            <person name="Stewart B.A."/>
            <person name="Lee S.R."/>
            <person name="Wilamowska K."/>
            <person name="Weinberg Z."/>
            <person name="Ruzzo W.L."/>
            <person name="Wloga D."/>
            <person name="Gaertig J."/>
            <person name="Frankel J."/>
            <person name="Tsao C.-C."/>
            <person name="Gorovsky M.A."/>
            <person name="Keeling P.J."/>
            <person name="Waller R.F."/>
            <person name="Patron N.J."/>
            <person name="Cherry J.M."/>
            <person name="Stover N.A."/>
            <person name="Krieger C.J."/>
            <person name="del Toro C."/>
            <person name="Ryder H.F."/>
            <person name="Williamson S.C."/>
            <person name="Barbeau R.A."/>
            <person name="Hamilton E.P."/>
            <person name="Orias E."/>
        </authorList>
    </citation>
    <scope>NUCLEOTIDE SEQUENCE [LARGE SCALE GENOMIC DNA]</scope>
    <source>
        <strain evidence="8">SB210</strain>
    </source>
</reference>